<evidence type="ECO:0000313" key="2">
    <source>
        <dbReference type="EMBL" id="QHU12399.1"/>
    </source>
</evidence>
<dbReference type="EMBL" id="MN740799">
    <property type="protein sequence ID" value="QHU12399.1"/>
    <property type="molecule type" value="Genomic_DNA"/>
</dbReference>
<dbReference type="AlphaFoldDB" id="A0A6C0K3U4"/>
<protein>
    <submittedName>
        <fullName evidence="2">Uncharacterized protein</fullName>
    </submittedName>
</protein>
<organism evidence="2">
    <name type="scientific">viral metagenome</name>
    <dbReference type="NCBI Taxonomy" id="1070528"/>
    <lineage>
        <taxon>unclassified sequences</taxon>
        <taxon>metagenomes</taxon>
        <taxon>organismal metagenomes</taxon>
    </lineage>
</organism>
<evidence type="ECO:0000256" key="1">
    <source>
        <dbReference type="SAM" id="MobiDB-lite"/>
    </source>
</evidence>
<name>A0A6C0K3U4_9ZZZZ</name>
<reference evidence="2" key="1">
    <citation type="journal article" date="2020" name="Nature">
        <title>Giant virus diversity and host interactions through global metagenomics.</title>
        <authorList>
            <person name="Schulz F."/>
            <person name="Roux S."/>
            <person name="Paez-Espino D."/>
            <person name="Jungbluth S."/>
            <person name="Walsh D.A."/>
            <person name="Denef V.J."/>
            <person name="McMahon K.D."/>
            <person name="Konstantinidis K.T."/>
            <person name="Eloe-Fadrosh E.A."/>
            <person name="Kyrpides N.C."/>
            <person name="Woyke T."/>
        </authorList>
    </citation>
    <scope>NUCLEOTIDE SEQUENCE</scope>
    <source>
        <strain evidence="2">GVMAG-S-1101171-110</strain>
    </source>
</reference>
<accession>A0A6C0K3U4</accession>
<feature type="region of interest" description="Disordered" evidence="1">
    <location>
        <begin position="889"/>
        <end position="915"/>
    </location>
</feature>
<sequence>MQEIYLLAAVVILCILLIVFAKYTKEGFEAKVTTHDGLNKKYGEKYNNIGSALGAKAREHVMGTNTLGIVGNVYTNIDKSNISTQYVDNPYPLEGVQSGLYANIKKCEKVTTTDCSAFDDAFFSENCSLCLDIGKNSEDKNSTGGLTLIPQDKKYYRDNKRGNGIPDYVPTVGFCPAKRLVSNKEECLRMKKEIECEKNTTFNSPKGCSMCYDDTSYHIVDPTGQPGLFVGSGTLYIIGSGILTYYEMGQNNKRKTNLSRLTNSLRIELMGQEMTNITFELRRLPVAVAYDETVTYQVDDAIFFNGFVYNMVEGANQPGYAPDRVGDKLWEKYMKEEDYLEPPPAYIAGVLTGTTGNTGTFTFDLMRLILTDTVSGRKPRVGGIVKVKHGDADEVEVSKMVPAYGKNMMKIIAVSPFTFLDTTTDEAATCPSSPFVTKQSSAEFLQADACYKKGSGPGKFTLECLQNTFLTSGCEEAGKGYPRSAKQASDIMFDDDRTPLSLSQIADKMYSYAVMTSTGIGVDGKKLNIKEWSAASVFCTGKSITSPCDTENKDSGPLSTECIIYLWDNQGDNKQLGTSYASSIARSLFGEGRTPRFCNRSGTLSPVGVDGKQNLAVINFWKRQGGVNALKKAMMQIHSDANSSVIPESVKSQKITQCYGVIPGSRPSYTSTYTSDNTVTFAPPPPAPPRPVGMCVGGITYTKLGEFKLGFLNEQPCDYVNRSDNFKSGWIFITNKSDWTKIADGFRNETWAHVHLSTTDMKGVNVFDIVNTTANKLNIPERITQQAPPYINYYIKLKSSDQSSIVLNKCGSMGKLWCGSVATIIGMYAGNNWTNNSSEPERKQYVVDMLTGGSQKPVGVPLMGDTDSGASNIYELYFAITTDTGCVTSNNNSSPPAPPSYTAPAVTRNGPGWNF</sequence>
<proteinExistence type="predicted"/>